<comment type="catalytic activity">
    <reaction evidence="11">
        <text>(6R)-5,10-methylene-5,6,7,8-tetrahydrofolate + NADP(+) = (6R)-5,10-methenyltetrahydrofolate + NADPH</text>
        <dbReference type="Rhea" id="RHEA:22812"/>
        <dbReference type="ChEBI" id="CHEBI:15636"/>
        <dbReference type="ChEBI" id="CHEBI:57455"/>
        <dbReference type="ChEBI" id="CHEBI:57783"/>
        <dbReference type="ChEBI" id="CHEBI:58349"/>
        <dbReference type="EC" id="1.5.1.5"/>
    </reaction>
</comment>
<dbReference type="InterPro" id="IPR020630">
    <property type="entry name" value="THF_DH/CycHdrlase_cat_dom"/>
</dbReference>
<dbReference type="RefSeq" id="WP_376834893.1">
    <property type="nucleotide sequence ID" value="NZ_JBHLSW010000003.1"/>
</dbReference>
<dbReference type="PANTHER" id="PTHR48099">
    <property type="entry name" value="C-1-TETRAHYDROFOLATE SYNTHASE, CYTOPLASMIC-RELATED"/>
    <property type="match status" value="1"/>
</dbReference>
<evidence type="ECO:0000256" key="4">
    <source>
        <dbReference type="ARBA" id="ARBA00022755"/>
    </source>
</evidence>
<feature type="domain" description="Tetrahydrofolate dehydrogenase/cyclohydrolase catalytic" evidence="12">
    <location>
        <begin position="11"/>
        <end position="126"/>
    </location>
</feature>
<keyword evidence="8 11" id="KW-0368">Histidine biosynthesis</keyword>
<keyword evidence="5 11" id="KW-0378">Hydrolase</keyword>
<keyword evidence="10 11" id="KW-0511">Multifunctional enzyme</keyword>
<comment type="pathway">
    <text evidence="1 11">One-carbon metabolism; tetrahydrofolate interconversion.</text>
</comment>
<evidence type="ECO:0000259" key="12">
    <source>
        <dbReference type="Pfam" id="PF00763"/>
    </source>
</evidence>
<comment type="subunit">
    <text evidence="11">Homodimer.</text>
</comment>
<keyword evidence="4 11" id="KW-0658">Purine biosynthesis</keyword>
<dbReference type="InterPro" id="IPR000672">
    <property type="entry name" value="THF_DH/CycHdrlase"/>
</dbReference>
<dbReference type="NCBIfam" id="NF010785">
    <property type="entry name" value="PRK14188.1"/>
    <property type="match status" value="1"/>
</dbReference>
<evidence type="ECO:0000256" key="9">
    <source>
        <dbReference type="ARBA" id="ARBA00023167"/>
    </source>
</evidence>
<evidence type="ECO:0000256" key="7">
    <source>
        <dbReference type="ARBA" id="ARBA00023002"/>
    </source>
</evidence>
<gene>
    <name evidence="11 14" type="primary">folD</name>
    <name evidence="14" type="ORF">ACFFGE_04985</name>
</gene>
<dbReference type="NCBIfam" id="NF010783">
    <property type="entry name" value="PRK14186.1"/>
    <property type="match status" value="1"/>
</dbReference>
<keyword evidence="2 11" id="KW-0554">One-carbon metabolism</keyword>
<feature type="domain" description="Tetrahydrofolate dehydrogenase/cyclohydrolase NAD(P)-binding" evidence="13">
    <location>
        <begin position="145"/>
        <end position="296"/>
    </location>
</feature>
<dbReference type="InterPro" id="IPR036291">
    <property type="entry name" value="NAD(P)-bd_dom_sf"/>
</dbReference>
<evidence type="ECO:0000256" key="2">
    <source>
        <dbReference type="ARBA" id="ARBA00022563"/>
    </source>
</evidence>
<evidence type="ECO:0000259" key="13">
    <source>
        <dbReference type="Pfam" id="PF02882"/>
    </source>
</evidence>
<dbReference type="Gene3D" id="3.40.50.720">
    <property type="entry name" value="NAD(P)-binding Rossmann-like Domain"/>
    <property type="match status" value="1"/>
</dbReference>
<sequence>MADAPAPARRIDGKSFAERLRERVASAAARLEADHGVKPGLAVVIVGEDPASQIYVRNKGEQTVAAGMRSDTHRLAETTTQDELLGLIARLNADRGIHGVLVQMPLPAHIDSAAVLDAIDPDKDVDGFHVVNAGRLAVGLPGLVPCTPQGSILLLKDALGDLSGLHAVVVGRSNIVGKPMAQLLLAENCTVTIAHSRTRDLAAVCRQADILVAAVGRPEMIRGDWIKPGATIIDVGINRVPSSDPAKAAEGRTRVVGDVAFKEAEAVAGAITPVPGGVGPMTIACLLANTYVAACRAAGVEPERLD</sequence>
<evidence type="ECO:0000256" key="8">
    <source>
        <dbReference type="ARBA" id="ARBA00023102"/>
    </source>
</evidence>
<feature type="binding site" evidence="11">
    <location>
        <position position="237"/>
    </location>
    <ligand>
        <name>NADP(+)</name>
        <dbReference type="ChEBI" id="CHEBI:58349"/>
    </ligand>
</feature>
<dbReference type="EMBL" id="JBHLSW010000003">
    <property type="protein sequence ID" value="MFC0633233.1"/>
    <property type="molecule type" value="Genomic_DNA"/>
</dbReference>
<dbReference type="Pfam" id="PF00763">
    <property type="entry name" value="THF_DHG_CYH"/>
    <property type="match status" value="1"/>
</dbReference>
<name>A0ABV6R3R5_9CAUL</name>
<evidence type="ECO:0000256" key="10">
    <source>
        <dbReference type="ARBA" id="ARBA00023268"/>
    </source>
</evidence>
<dbReference type="SUPFAM" id="SSF51735">
    <property type="entry name" value="NAD(P)-binding Rossmann-fold domains"/>
    <property type="match status" value="1"/>
</dbReference>
<comment type="function">
    <text evidence="11">Catalyzes the oxidation of 5,10-methylenetetrahydrofolate to 5,10-methenyltetrahydrofolate and then the hydrolysis of 5,10-methenyltetrahydrofolate to 10-formyltetrahydrofolate.</text>
</comment>
<comment type="similarity">
    <text evidence="11">Belongs to the tetrahydrofolate dehydrogenase/cyclohydrolase family.</text>
</comment>
<evidence type="ECO:0000256" key="11">
    <source>
        <dbReference type="HAMAP-Rule" id="MF_01576"/>
    </source>
</evidence>
<comment type="catalytic activity">
    <reaction evidence="11">
        <text>(6R)-5,10-methenyltetrahydrofolate + H2O = (6R)-10-formyltetrahydrofolate + H(+)</text>
        <dbReference type="Rhea" id="RHEA:23700"/>
        <dbReference type="ChEBI" id="CHEBI:15377"/>
        <dbReference type="ChEBI" id="CHEBI:15378"/>
        <dbReference type="ChEBI" id="CHEBI:57455"/>
        <dbReference type="ChEBI" id="CHEBI:195366"/>
        <dbReference type="EC" id="3.5.4.9"/>
    </reaction>
</comment>
<evidence type="ECO:0000256" key="1">
    <source>
        <dbReference type="ARBA" id="ARBA00004777"/>
    </source>
</evidence>
<evidence type="ECO:0000256" key="3">
    <source>
        <dbReference type="ARBA" id="ARBA00022605"/>
    </source>
</evidence>
<evidence type="ECO:0000256" key="6">
    <source>
        <dbReference type="ARBA" id="ARBA00022857"/>
    </source>
</evidence>
<dbReference type="InterPro" id="IPR020867">
    <property type="entry name" value="THF_DH/CycHdrlase_CS"/>
</dbReference>
<dbReference type="Pfam" id="PF02882">
    <property type="entry name" value="THF_DHG_CYH_C"/>
    <property type="match status" value="1"/>
</dbReference>
<evidence type="ECO:0000256" key="5">
    <source>
        <dbReference type="ARBA" id="ARBA00022801"/>
    </source>
</evidence>
<evidence type="ECO:0000313" key="15">
    <source>
        <dbReference type="Proteomes" id="UP001589906"/>
    </source>
</evidence>
<comment type="caution">
    <text evidence="14">The sequence shown here is derived from an EMBL/GenBank/DDBJ whole genome shotgun (WGS) entry which is preliminary data.</text>
</comment>
<keyword evidence="3 11" id="KW-0028">Amino-acid biosynthesis</keyword>
<feature type="binding site" evidence="11">
    <location>
        <begin position="171"/>
        <end position="173"/>
    </location>
    <ligand>
        <name>NADP(+)</name>
        <dbReference type="ChEBI" id="CHEBI:58349"/>
    </ligand>
</feature>
<dbReference type="EC" id="1.5.1.5" evidence="11"/>
<dbReference type="InterPro" id="IPR020631">
    <property type="entry name" value="THF_DH/CycHdrlase_NAD-bd_dom"/>
</dbReference>
<dbReference type="PRINTS" id="PR00085">
    <property type="entry name" value="THFDHDRGNASE"/>
</dbReference>
<dbReference type="HAMAP" id="MF_01576">
    <property type="entry name" value="THF_DHG_CYH"/>
    <property type="match status" value="1"/>
</dbReference>
<dbReference type="Proteomes" id="UP001589906">
    <property type="component" value="Unassembled WGS sequence"/>
</dbReference>
<dbReference type="InterPro" id="IPR046346">
    <property type="entry name" value="Aminoacid_DH-like_N_sf"/>
</dbReference>
<dbReference type="PANTHER" id="PTHR48099:SF5">
    <property type="entry name" value="C-1-TETRAHYDROFOLATE SYNTHASE, CYTOPLASMIC"/>
    <property type="match status" value="1"/>
</dbReference>
<keyword evidence="9 11" id="KW-0486">Methionine biosynthesis</keyword>
<keyword evidence="6 11" id="KW-0521">NADP</keyword>
<dbReference type="SUPFAM" id="SSF53223">
    <property type="entry name" value="Aminoacid dehydrogenase-like, N-terminal domain"/>
    <property type="match status" value="1"/>
</dbReference>
<dbReference type="CDD" id="cd01080">
    <property type="entry name" value="NAD_bind_m-THF_DH_Cyclohyd"/>
    <property type="match status" value="1"/>
</dbReference>
<dbReference type="PROSITE" id="PS00767">
    <property type="entry name" value="THF_DHG_CYH_2"/>
    <property type="match status" value="1"/>
</dbReference>
<dbReference type="PROSITE" id="PS00766">
    <property type="entry name" value="THF_DHG_CYH_1"/>
    <property type="match status" value="1"/>
</dbReference>
<protein>
    <recommendedName>
        <fullName evidence="11">Bifunctional protein FolD</fullName>
    </recommendedName>
    <domain>
        <recommendedName>
            <fullName evidence="11">Methylenetetrahydrofolate dehydrogenase</fullName>
            <ecNumber evidence="11">1.5.1.5</ecNumber>
        </recommendedName>
    </domain>
    <domain>
        <recommendedName>
            <fullName evidence="11">Methenyltetrahydrofolate cyclohydrolase</fullName>
            <ecNumber evidence="11">3.5.4.9</ecNumber>
        </recommendedName>
    </domain>
</protein>
<reference evidence="14 15" key="1">
    <citation type="submission" date="2024-09" db="EMBL/GenBank/DDBJ databases">
        <authorList>
            <person name="Sun Q."/>
            <person name="Mori K."/>
        </authorList>
    </citation>
    <scope>NUCLEOTIDE SEQUENCE [LARGE SCALE GENOMIC DNA]</scope>
    <source>
        <strain evidence="14 15">NCAIM B.02621</strain>
    </source>
</reference>
<accession>A0ABV6R3R5</accession>
<dbReference type="Gene3D" id="3.40.50.10860">
    <property type="entry name" value="Leucine Dehydrogenase, chain A, domain 1"/>
    <property type="match status" value="1"/>
</dbReference>
<comment type="caution">
    <text evidence="11">Lacks conserved residue(s) required for the propagation of feature annotation.</text>
</comment>
<dbReference type="EC" id="3.5.4.9" evidence="11"/>
<proteinExistence type="inferred from homology"/>
<organism evidence="14 15">
    <name type="scientific">Brevundimonas balnearis</name>
    <dbReference type="NCBI Taxonomy" id="1572858"/>
    <lineage>
        <taxon>Bacteria</taxon>
        <taxon>Pseudomonadati</taxon>
        <taxon>Pseudomonadota</taxon>
        <taxon>Alphaproteobacteria</taxon>
        <taxon>Caulobacterales</taxon>
        <taxon>Caulobacteraceae</taxon>
        <taxon>Brevundimonas</taxon>
    </lineage>
</organism>
<evidence type="ECO:0000313" key="14">
    <source>
        <dbReference type="EMBL" id="MFC0633233.1"/>
    </source>
</evidence>
<keyword evidence="7 11" id="KW-0560">Oxidoreductase</keyword>
<keyword evidence="15" id="KW-1185">Reference proteome</keyword>